<evidence type="ECO:0000256" key="1">
    <source>
        <dbReference type="SAM" id="Phobius"/>
    </source>
</evidence>
<organism evidence="3">
    <name type="scientific">Caldithrix abyssi</name>
    <dbReference type="NCBI Taxonomy" id="187145"/>
    <lineage>
        <taxon>Bacteria</taxon>
        <taxon>Pseudomonadati</taxon>
        <taxon>Calditrichota</taxon>
        <taxon>Calditrichia</taxon>
        <taxon>Calditrichales</taxon>
        <taxon>Calditrichaceae</taxon>
        <taxon>Caldithrix</taxon>
    </lineage>
</organism>
<keyword evidence="1" id="KW-1133">Transmembrane helix</keyword>
<dbReference type="NCBIfam" id="NF037970">
    <property type="entry name" value="vanZ_1"/>
    <property type="match status" value="1"/>
</dbReference>
<name>A0A7V1PV85_CALAY</name>
<dbReference type="PANTHER" id="PTHR28008">
    <property type="entry name" value="DOMAIN PROTEIN, PUTATIVE (AFU_ORTHOLOGUE AFUA_3G10980)-RELATED"/>
    <property type="match status" value="1"/>
</dbReference>
<keyword evidence="1" id="KW-0472">Membrane</keyword>
<accession>A0A7V1PV85</accession>
<sequence length="132" mass="15003">MDRLIKLLNGQLPWVTMMILITIQSAMTSTLLVKLPSGMDKFIHFLIFFVLGWLMTRGMYDLEKISLPLKWLIILAGGALFALLDEWHQSLVPGRVADTMDWLADMAGIISAGLWYYYLNGRKKNVTALTPE</sequence>
<feature type="transmembrane region" description="Helical" evidence="1">
    <location>
        <begin position="99"/>
        <end position="119"/>
    </location>
</feature>
<dbReference type="InterPro" id="IPR006976">
    <property type="entry name" value="VanZ-like"/>
</dbReference>
<feature type="transmembrane region" description="Helical" evidence="1">
    <location>
        <begin position="42"/>
        <end position="60"/>
    </location>
</feature>
<feature type="domain" description="VanZ-like" evidence="2">
    <location>
        <begin position="33"/>
        <end position="116"/>
    </location>
</feature>
<dbReference type="Proteomes" id="UP000886005">
    <property type="component" value="Unassembled WGS sequence"/>
</dbReference>
<feature type="transmembrane region" description="Helical" evidence="1">
    <location>
        <begin position="12"/>
        <end position="36"/>
    </location>
</feature>
<evidence type="ECO:0000313" key="3">
    <source>
        <dbReference type="EMBL" id="HED11533.1"/>
    </source>
</evidence>
<keyword evidence="1" id="KW-0812">Transmembrane</keyword>
<protein>
    <recommendedName>
        <fullName evidence="2">VanZ-like domain-containing protein</fullName>
    </recommendedName>
</protein>
<evidence type="ECO:0000259" key="2">
    <source>
        <dbReference type="Pfam" id="PF04892"/>
    </source>
</evidence>
<feature type="transmembrane region" description="Helical" evidence="1">
    <location>
        <begin position="67"/>
        <end position="84"/>
    </location>
</feature>
<gene>
    <name evidence="3" type="ORF">ENJ10_12650</name>
</gene>
<dbReference type="EMBL" id="DRLD01000356">
    <property type="protein sequence ID" value="HED11533.1"/>
    <property type="molecule type" value="Genomic_DNA"/>
</dbReference>
<dbReference type="Pfam" id="PF04892">
    <property type="entry name" value="VanZ"/>
    <property type="match status" value="1"/>
</dbReference>
<proteinExistence type="predicted"/>
<dbReference type="AlphaFoldDB" id="A0A7V1PV85"/>
<dbReference type="PANTHER" id="PTHR28008:SF1">
    <property type="entry name" value="DOMAIN PROTEIN, PUTATIVE (AFU_ORTHOLOGUE AFUA_3G10980)-RELATED"/>
    <property type="match status" value="1"/>
</dbReference>
<reference evidence="3" key="1">
    <citation type="journal article" date="2020" name="mSystems">
        <title>Genome- and Community-Level Interaction Insights into Carbon Utilization and Element Cycling Functions of Hydrothermarchaeota in Hydrothermal Sediment.</title>
        <authorList>
            <person name="Zhou Z."/>
            <person name="Liu Y."/>
            <person name="Xu W."/>
            <person name="Pan J."/>
            <person name="Luo Z.H."/>
            <person name="Li M."/>
        </authorList>
    </citation>
    <scope>NUCLEOTIDE SEQUENCE [LARGE SCALE GENOMIC DNA]</scope>
    <source>
        <strain evidence="3">HyVt-456</strain>
    </source>
</reference>
<comment type="caution">
    <text evidence="3">The sequence shown here is derived from an EMBL/GenBank/DDBJ whole genome shotgun (WGS) entry which is preliminary data.</text>
</comment>